<evidence type="ECO:0000313" key="1">
    <source>
        <dbReference type="EMBL" id="KAF6812981.1"/>
    </source>
</evidence>
<reference evidence="1 2" key="1">
    <citation type="journal article" date="2020" name="Phytopathology">
        <title>Genome Sequence Resources of Colletotrichum truncatum, C. plurivorum, C. musicola, and C. sojae: Four Species Pathogenic to Soybean (Glycine max).</title>
        <authorList>
            <person name="Rogerio F."/>
            <person name="Boufleur T.R."/>
            <person name="Ciampi-Guillardi M."/>
            <person name="Sukno S.A."/>
            <person name="Thon M.R."/>
            <person name="Massola Junior N.S."/>
            <person name="Baroncelli R."/>
        </authorList>
    </citation>
    <scope>NUCLEOTIDE SEQUENCE [LARGE SCALE GENOMIC DNA]</scope>
    <source>
        <strain evidence="1 2">LFN0009</strain>
    </source>
</reference>
<dbReference type="Proteomes" id="UP000652219">
    <property type="component" value="Unassembled WGS sequence"/>
</dbReference>
<accession>A0A8H6JHX3</accession>
<feature type="non-terminal residue" evidence="1">
    <location>
        <position position="1"/>
    </location>
</feature>
<evidence type="ECO:0008006" key="3">
    <source>
        <dbReference type="Google" id="ProtNLM"/>
    </source>
</evidence>
<evidence type="ECO:0000313" key="2">
    <source>
        <dbReference type="Proteomes" id="UP000652219"/>
    </source>
</evidence>
<protein>
    <recommendedName>
        <fullName evidence="3">HNH nuclease domain-containing protein</fullName>
    </recommendedName>
</protein>
<comment type="caution">
    <text evidence="1">The sequence shown here is derived from an EMBL/GenBank/DDBJ whole genome shotgun (WGS) entry which is preliminary data.</text>
</comment>
<dbReference type="EMBL" id="WIGN01000057">
    <property type="protein sequence ID" value="KAF6812981.1"/>
    <property type="molecule type" value="Genomic_DNA"/>
</dbReference>
<gene>
    <name evidence="1" type="ORF">CSOJ01_04814</name>
</gene>
<proteinExistence type="predicted"/>
<sequence>PGPPNPSSPENYPAAILRIQQQESLEQDCLRRESYRCAYCHHIDFRSAEAGLVVPGSSSSVGFAELCHILPAALAHFPTNSETEKEALENIWFALWRYFPSLKGKIGPDKDSLEQHANLVTFNIITRIFFDRHNLAFNPLQDSGAPDRYKIEKLLSGAFGNEPPEGHREVMALVSSSSHSDNDDEKISLPLPEPELFRAHCQIAKILRATGVGREMDEVMSASDWNFERRPDYDLWQKMLTDLMPHHHHPLYADAAMRSVYH</sequence>
<organism evidence="1 2">
    <name type="scientific">Colletotrichum sojae</name>
    <dbReference type="NCBI Taxonomy" id="2175907"/>
    <lineage>
        <taxon>Eukaryota</taxon>
        <taxon>Fungi</taxon>
        <taxon>Dikarya</taxon>
        <taxon>Ascomycota</taxon>
        <taxon>Pezizomycotina</taxon>
        <taxon>Sordariomycetes</taxon>
        <taxon>Hypocreomycetidae</taxon>
        <taxon>Glomerellales</taxon>
        <taxon>Glomerellaceae</taxon>
        <taxon>Colletotrichum</taxon>
        <taxon>Colletotrichum orchidearum species complex</taxon>
    </lineage>
</organism>
<name>A0A8H6JHX3_9PEZI</name>
<keyword evidence="2" id="KW-1185">Reference proteome</keyword>
<dbReference type="AlphaFoldDB" id="A0A8H6JHX3"/>